<dbReference type="EMBL" id="LWAJ01000288">
    <property type="protein sequence ID" value="KZL47678.1"/>
    <property type="molecule type" value="Genomic_DNA"/>
</dbReference>
<sequence length="575" mass="63121">MSQTSIVKVDPNEDILELVIKTDGKQETYSLLTRPSDTSALVVRAEKEILQTLSIEKVVLNLKNTGDLMYLAFNALSGVPKIQVKMSDLQRGFYEACTVCITTVQGFVTKSNDVIDLIFQAYSFLYQLEEEAAVDMISQCGETAKEMAADARALANRFKKIMADCTVVHNESLELRNLKNEDREKLKQGLAELAALQKNADTLQEQIKVSLEQINQEYEEAKQIEARESQRAFDLGLASTIMGGLGAAVGGAFQIFATVKTGGLAGAIGSANTSVGNTQTSTSNQTVNKVESSIGELEKATKEELALQKQKLKVEEEITECNKNIKDLPDGAAKEAEKQKLQQKTQEREKLARDLEKAKLALEAVQQAADRMSQDLKQMSSNSQSALERASVHKMNLFNARNKLAEDSRKTMAKLAEYAVRVSNTKIDIDNTAMAIESLECAVRALAQAHVALNETALFWDSMANFCERLQSPQAQKALQSSMKIKSPESRRNAYSKAAFMRSALDLLCRWVALNSVSVKYLKASNEVFQKVGSNIKSAPSIEAGQKAAPVLAQSILTNLSAEIQFLEVQATPVP</sequence>
<evidence type="ECO:0000313" key="2">
    <source>
        <dbReference type="EMBL" id="KZL47678.1"/>
    </source>
</evidence>
<accession>A0A166I071</accession>
<feature type="coiled-coil region" evidence="1">
    <location>
        <begin position="297"/>
        <end position="382"/>
    </location>
</feature>
<comment type="caution">
    <text evidence="2">The sequence shown here is derived from an EMBL/GenBank/DDBJ whole genome shotgun (WGS) entry which is preliminary data.</text>
</comment>
<gene>
    <name evidence="2" type="ORF">A2T98_22055</name>
</gene>
<reference evidence="2 3" key="1">
    <citation type="submission" date="2016-04" db="EMBL/GenBank/DDBJ databases">
        <title>Draft Genome Assembly of the Bloom-forming Cyanobacterium Nodularia spumigena Strain CENA596 in Shrimp Production Ponds.</title>
        <authorList>
            <person name="Popin R.V."/>
            <person name="Rigonato J."/>
            <person name="Abreu V.A."/>
            <person name="Andreote A.P."/>
            <person name="Silveira S.B."/>
            <person name="Odebrecht C."/>
            <person name="Fiore M.F."/>
        </authorList>
    </citation>
    <scope>NUCLEOTIDE SEQUENCE [LARGE SCALE GENOMIC DNA]</scope>
    <source>
        <strain evidence="2 3">CENA596</strain>
    </source>
</reference>
<organism evidence="2 3">
    <name type="scientific">Nodularia spumigena CENA596</name>
    <dbReference type="NCBI Taxonomy" id="1819295"/>
    <lineage>
        <taxon>Bacteria</taxon>
        <taxon>Bacillati</taxon>
        <taxon>Cyanobacteriota</taxon>
        <taxon>Cyanophyceae</taxon>
        <taxon>Nostocales</taxon>
        <taxon>Nodulariaceae</taxon>
        <taxon>Nodularia</taxon>
    </lineage>
</organism>
<evidence type="ECO:0000313" key="3">
    <source>
        <dbReference type="Proteomes" id="UP000076555"/>
    </source>
</evidence>
<proteinExistence type="predicted"/>
<feature type="coiled-coil region" evidence="1">
    <location>
        <begin position="179"/>
        <end position="231"/>
    </location>
</feature>
<keyword evidence="1" id="KW-0175">Coiled coil</keyword>
<dbReference type="PANTHER" id="PTHR37508">
    <property type="entry name" value="TRANSMEMBRANE PROTEIN"/>
    <property type="match status" value="1"/>
</dbReference>
<dbReference type="OrthoDB" id="7053000at2"/>
<dbReference type="RefSeq" id="WP_063874601.1">
    <property type="nucleotide sequence ID" value="NZ_CAWMRI010000288.1"/>
</dbReference>
<evidence type="ECO:0000256" key="1">
    <source>
        <dbReference type="SAM" id="Coils"/>
    </source>
</evidence>
<name>A0A166I071_NODSP</name>
<protein>
    <submittedName>
        <fullName evidence="2">Uncharacterized protein</fullName>
    </submittedName>
</protein>
<dbReference type="Proteomes" id="UP000076555">
    <property type="component" value="Unassembled WGS sequence"/>
</dbReference>
<dbReference type="PANTHER" id="PTHR37508:SF1">
    <property type="entry name" value="TRANSMEMBRANE PROTEIN"/>
    <property type="match status" value="1"/>
</dbReference>
<dbReference type="AlphaFoldDB" id="A0A166I071"/>